<accession>A0A835J9D4</accession>
<reference evidence="1 2" key="1">
    <citation type="submission" date="2020-10" db="EMBL/GenBank/DDBJ databases">
        <title>Plant Genome Project.</title>
        <authorList>
            <person name="Zhang R.-G."/>
        </authorList>
    </citation>
    <scope>NUCLEOTIDE SEQUENCE [LARGE SCALE GENOMIC DNA]</scope>
    <source>
        <strain evidence="1">FAFU-HL-1</strain>
        <tissue evidence="1">Leaf</tissue>
    </source>
</reference>
<protein>
    <submittedName>
        <fullName evidence="1">Uncharacterized protein</fullName>
    </submittedName>
</protein>
<comment type="caution">
    <text evidence="1">The sequence shown here is derived from an EMBL/GenBank/DDBJ whole genome shotgun (WGS) entry which is preliminary data.</text>
</comment>
<dbReference type="EMBL" id="JADGMS010000016">
    <property type="protein sequence ID" value="KAF9665371.1"/>
    <property type="molecule type" value="Genomic_DNA"/>
</dbReference>
<keyword evidence="2" id="KW-1185">Reference proteome</keyword>
<sequence length="91" mass="9852">MGKKFPSWVLMPILDNLVKLELEKDTTIPAVLFQALLRISLVKEVEEMGKNGGLVEWTVPLGEASEGGGGDAVVRFARGDPDAHSVTFSNQ</sequence>
<organism evidence="1 2">
    <name type="scientific">Salix dunnii</name>
    <dbReference type="NCBI Taxonomy" id="1413687"/>
    <lineage>
        <taxon>Eukaryota</taxon>
        <taxon>Viridiplantae</taxon>
        <taxon>Streptophyta</taxon>
        <taxon>Embryophyta</taxon>
        <taxon>Tracheophyta</taxon>
        <taxon>Spermatophyta</taxon>
        <taxon>Magnoliopsida</taxon>
        <taxon>eudicotyledons</taxon>
        <taxon>Gunneridae</taxon>
        <taxon>Pentapetalae</taxon>
        <taxon>rosids</taxon>
        <taxon>fabids</taxon>
        <taxon>Malpighiales</taxon>
        <taxon>Salicaceae</taxon>
        <taxon>Saliceae</taxon>
        <taxon>Salix</taxon>
    </lineage>
</organism>
<evidence type="ECO:0000313" key="2">
    <source>
        <dbReference type="Proteomes" id="UP000657918"/>
    </source>
</evidence>
<dbReference type="AlphaFoldDB" id="A0A835J9D4"/>
<evidence type="ECO:0000313" key="1">
    <source>
        <dbReference type="EMBL" id="KAF9665371.1"/>
    </source>
</evidence>
<dbReference type="Proteomes" id="UP000657918">
    <property type="component" value="Chromosome 16"/>
</dbReference>
<name>A0A835J9D4_9ROSI</name>
<gene>
    <name evidence="1" type="ORF">SADUNF_Sadunf16G0115700</name>
</gene>
<proteinExistence type="predicted"/>